<evidence type="ECO:0000256" key="3">
    <source>
        <dbReference type="ARBA" id="ARBA00006263"/>
    </source>
</evidence>
<keyword evidence="6 9" id="KW-0812">Transmembrane</keyword>
<evidence type="ECO:0000256" key="1">
    <source>
        <dbReference type="ARBA" id="ARBA00004651"/>
    </source>
</evidence>
<feature type="transmembrane region" description="Helical" evidence="9">
    <location>
        <begin position="288"/>
        <end position="308"/>
    </location>
</feature>
<comment type="function">
    <text evidence="9">Converts cobyric acid to cobinamide by the addition of aminopropanol on the F carboxylic group.</text>
</comment>
<evidence type="ECO:0000256" key="8">
    <source>
        <dbReference type="ARBA" id="ARBA00023136"/>
    </source>
</evidence>
<comment type="subcellular location">
    <subcellularLocation>
        <location evidence="1 9">Cell membrane</location>
        <topology evidence="1 9">Multi-pass membrane protein</topology>
    </subcellularLocation>
</comment>
<reference evidence="10" key="1">
    <citation type="submission" date="2021-02" db="EMBL/GenBank/DDBJ databases">
        <title>Comparative genomics of Ferrovum myxofaciens strains, predominant extremophile bacteria forming large biofilm stalactites in acid mine ecosystems.</title>
        <authorList>
            <person name="Burkartova K."/>
            <person name="Ridl J."/>
            <person name="Pajer P."/>
            <person name="Falteisek L."/>
        </authorList>
    </citation>
    <scope>NUCLEOTIDE SEQUENCE</scope>
    <source>
        <strain evidence="10">MI1III</strain>
    </source>
</reference>
<dbReference type="GO" id="GO:0009236">
    <property type="term" value="P:cobalamin biosynthetic process"/>
    <property type="evidence" value="ECO:0007669"/>
    <property type="project" value="UniProtKB-UniRule"/>
</dbReference>
<name>A0A9E6MV28_9PROT</name>
<evidence type="ECO:0000256" key="7">
    <source>
        <dbReference type="ARBA" id="ARBA00022989"/>
    </source>
</evidence>
<gene>
    <name evidence="9" type="primary">cobD</name>
    <name evidence="10" type="ORF">JZL65_09680</name>
</gene>
<evidence type="ECO:0000256" key="9">
    <source>
        <dbReference type="HAMAP-Rule" id="MF_00024"/>
    </source>
</evidence>
<comment type="similarity">
    <text evidence="3 9">Belongs to the CobD/CbiB family.</text>
</comment>
<dbReference type="GO" id="GO:0005886">
    <property type="term" value="C:plasma membrane"/>
    <property type="evidence" value="ECO:0007669"/>
    <property type="project" value="UniProtKB-SubCell"/>
</dbReference>
<keyword evidence="7 9" id="KW-1133">Transmembrane helix</keyword>
<sequence length="311" mass="34186">MMPDLLSHPSSLMAGALILDGLLGEPKHWHPLVGFGHWAAWVERHSYAPSRLRGVLALVMTLAPPVGTSVILSHLAHGWGTAFSLWALYFALGLRSLHDHVRPIYQALDRQDDKAARRATAAIVSRDEATLAILPATCESVLENGNDGVFGALFWFWVGGAPGVILYRLANTLDATWGYKSARYLHFGWAAARFDDILNWVPARLTALTYALLGEFPQALACWHQQAPLWDSPNAGPVMAAGAGSLNIRLGGRAQYGGVWHERPRLGCGHTPQRNDIDRTLNLVRHGALLWILVAVSVTWMPALWHLFTHA</sequence>
<dbReference type="EMBL" id="CP071137">
    <property type="protein sequence ID" value="QWY76768.1"/>
    <property type="molecule type" value="Genomic_DNA"/>
</dbReference>
<evidence type="ECO:0000313" key="11">
    <source>
        <dbReference type="Proteomes" id="UP000683551"/>
    </source>
</evidence>
<dbReference type="Proteomes" id="UP000683551">
    <property type="component" value="Chromosome"/>
</dbReference>
<accession>A0A9E6MV28</accession>
<dbReference type="PANTHER" id="PTHR34308">
    <property type="entry name" value="COBALAMIN BIOSYNTHESIS PROTEIN CBIB"/>
    <property type="match status" value="1"/>
</dbReference>
<dbReference type="Pfam" id="PF03186">
    <property type="entry name" value="CobD_Cbib"/>
    <property type="match status" value="1"/>
</dbReference>
<keyword evidence="4 9" id="KW-1003">Cell membrane</keyword>
<organism evidence="10 11">
    <name type="scientific">Ferrovum myxofaciens</name>
    <dbReference type="NCBI Taxonomy" id="416213"/>
    <lineage>
        <taxon>Bacteria</taxon>
        <taxon>Pseudomonadati</taxon>
        <taxon>Pseudomonadota</taxon>
        <taxon>Betaproteobacteria</taxon>
        <taxon>Ferrovales</taxon>
        <taxon>Ferrovaceae</taxon>
        <taxon>Ferrovum</taxon>
    </lineage>
</organism>
<protein>
    <recommendedName>
        <fullName evidence="9">Cobalamin biosynthesis protein CobD</fullName>
    </recommendedName>
</protein>
<evidence type="ECO:0000256" key="2">
    <source>
        <dbReference type="ARBA" id="ARBA00004953"/>
    </source>
</evidence>
<comment type="pathway">
    <text evidence="2 9">Cofactor biosynthesis; adenosylcobalamin biosynthesis.</text>
</comment>
<dbReference type="PANTHER" id="PTHR34308:SF1">
    <property type="entry name" value="COBALAMIN BIOSYNTHESIS PROTEIN CBIB"/>
    <property type="match status" value="1"/>
</dbReference>
<dbReference type="InterPro" id="IPR004485">
    <property type="entry name" value="Cobalamin_biosynth_CobD/CbiB"/>
</dbReference>
<feature type="transmembrane region" description="Helical" evidence="9">
    <location>
        <begin position="54"/>
        <end position="72"/>
    </location>
</feature>
<evidence type="ECO:0000313" key="10">
    <source>
        <dbReference type="EMBL" id="QWY76768.1"/>
    </source>
</evidence>
<dbReference type="HAMAP" id="MF_00024">
    <property type="entry name" value="CobD_CbiB"/>
    <property type="match status" value="1"/>
</dbReference>
<dbReference type="GO" id="GO:0048472">
    <property type="term" value="F:threonine-phosphate decarboxylase activity"/>
    <property type="evidence" value="ECO:0007669"/>
    <property type="project" value="InterPro"/>
</dbReference>
<proteinExistence type="inferred from homology"/>
<evidence type="ECO:0000256" key="4">
    <source>
        <dbReference type="ARBA" id="ARBA00022475"/>
    </source>
</evidence>
<evidence type="ECO:0000256" key="6">
    <source>
        <dbReference type="ARBA" id="ARBA00022692"/>
    </source>
</evidence>
<evidence type="ECO:0000256" key="5">
    <source>
        <dbReference type="ARBA" id="ARBA00022573"/>
    </source>
</evidence>
<keyword evidence="8 9" id="KW-0472">Membrane</keyword>
<keyword evidence="5 9" id="KW-0169">Cobalamin biosynthesis</keyword>
<dbReference type="GO" id="GO:0015420">
    <property type="term" value="F:ABC-type vitamin B12 transporter activity"/>
    <property type="evidence" value="ECO:0007669"/>
    <property type="project" value="UniProtKB-UniRule"/>
</dbReference>
<dbReference type="AlphaFoldDB" id="A0A9E6MV28"/>
<comment type="caution">
    <text evidence="9">Lacks conserved residue(s) required for the propagation of feature annotation.</text>
</comment>
<dbReference type="RefSeq" id="WP_273143908.1">
    <property type="nucleotide sequence ID" value="NZ_CP053675.1"/>
</dbReference>